<evidence type="ECO:0000313" key="4">
    <source>
        <dbReference type="EMBL" id="GGQ80881.1"/>
    </source>
</evidence>
<dbReference type="Gene3D" id="3.30.2320.50">
    <property type="match status" value="1"/>
</dbReference>
<dbReference type="AlphaFoldDB" id="A0A918BPU6"/>
<evidence type="ECO:0008006" key="6">
    <source>
        <dbReference type="Google" id="ProtNLM"/>
    </source>
</evidence>
<keyword evidence="5" id="KW-1185">Reference proteome</keyword>
<evidence type="ECO:0000256" key="1">
    <source>
        <dbReference type="ARBA" id="ARBA00022596"/>
    </source>
</evidence>
<name>A0A918BPU6_9ACTN</name>
<dbReference type="Pfam" id="PF01155">
    <property type="entry name" value="HypA"/>
    <property type="match status" value="1"/>
</dbReference>
<organism evidence="4 5">
    <name type="scientific">Streptomyces ruber</name>
    <dbReference type="NCBI Taxonomy" id="83378"/>
    <lineage>
        <taxon>Bacteria</taxon>
        <taxon>Bacillati</taxon>
        <taxon>Actinomycetota</taxon>
        <taxon>Actinomycetes</taxon>
        <taxon>Kitasatosporales</taxon>
        <taxon>Streptomycetaceae</taxon>
        <taxon>Streptomyces</taxon>
    </lineage>
</organism>
<evidence type="ECO:0000256" key="2">
    <source>
        <dbReference type="ARBA" id="ARBA00022723"/>
    </source>
</evidence>
<comment type="caution">
    <text evidence="4">The sequence shown here is derived from an EMBL/GenBank/DDBJ whole genome shotgun (WGS) entry which is preliminary data.</text>
</comment>
<dbReference type="InterPro" id="IPR000688">
    <property type="entry name" value="HypA/HybF"/>
</dbReference>
<dbReference type="Proteomes" id="UP000620156">
    <property type="component" value="Unassembled WGS sequence"/>
</dbReference>
<dbReference type="EMBL" id="BMQK01000018">
    <property type="protein sequence ID" value="GGQ80881.1"/>
    <property type="molecule type" value="Genomic_DNA"/>
</dbReference>
<reference evidence="4" key="1">
    <citation type="journal article" date="2014" name="Int. J. Syst. Evol. Microbiol.">
        <title>Complete genome sequence of Corynebacterium casei LMG S-19264T (=DSM 44701T), isolated from a smear-ripened cheese.</title>
        <authorList>
            <consortium name="US DOE Joint Genome Institute (JGI-PGF)"/>
            <person name="Walter F."/>
            <person name="Albersmeier A."/>
            <person name="Kalinowski J."/>
            <person name="Ruckert C."/>
        </authorList>
    </citation>
    <scope>NUCLEOTIDE SEQUENCE</scope>
    <source>
        <strain evidence="4">JCM 3131</strain>
    </source>
</reference>
<keyword evidence="2" id="KW-0479">Metal-binding</keyword>
<dbReference type="GO" id="GO:0051604">
    <property type="term" value="P:protein maturation"/>
    <property type="evidence" value="ECO:0007669"/>
    <property type="project" value="InterPro"/>
</dbReference>
<protein>
    <recommendedName>
        <fullName evidence="6">Hydrogenase maturation nickel metallochaperone HypA</fullName>
    </recommendedName>
</protein>
<evidence type="ECO:0000256" key="3">
    <source>
        <dbReference type="ARBA" id="ARBA00022833"/>
    </source>
</evidence>
<proteinExistence type="predicted"/>
<dbReference type="GO" id="GO:0016151">
    <property type="term" value="F:nickel cation binding"/>
    <property type="evidence" value="ECO:0007669"/>
    <property type="project" value="InterPro"/>
</dbReference>
<evidence type="ECO:0000313" key="5">
    <source>
        <dbReference type="Proteomes" id="UP000620156"/>
    </source>
</evidence>
<sequence>MHEVGLCEEILRAVERRARGRRVTGVTVRIGSLHAVVEPALAQSFELVAQGSVADGAGIELVTVPGDEFTLQSITLTQQAADQAAADQGAADVPRHPG</sequence>
<keyword evidence="1" id="KW-0533">Nickel</keyword>
<keyword evidence="3" id="KW-0862">Zinc</keyword>
<reference evidence="4" key="2">
    <citation type="submission" date="2020-09" db="EMBL/GenBank/DDBJ databases">
        <authorList>
            <person name="Sun Q."/>
            <person name="Ohkuma M."/>
        </authorList>
    </citation>
    <scope>NUCLEOTIDE SEQUENCE</scope>
    <source>
        <strain evidence="4">JCM 3131</strain>
    </source>
</reference>
<accession>A0A918BPU6</accession>
<gene>
    <name evidence="4" type="ORF">GCM10010145_58270</name>
</gene>